<name>A0A6J4NZJ2_9ACTN</name>
<keyword evidence="3" id="KW-0489">Methyltransferase</keyword>
<dbReference type="Gene3D" id="3.40.50.150">
    <property type="entry name" value="Vaccinia Virus protein VP39"/>
    <property type="match status" value="1"/>
</dbReference>
<dbReference type="InterPro" id="IPR029063">
    <property type="entry name" value="SAM-dependent_MTases_sf"/>
</dbReference>
<evidence type="ECO:0000256" key="1">
    <source>
        <dbReference type="ARBA" id="ARBA00022679"/>
    </source>
</evidence>
<dbReference type="PANTHER" id="PTHR43861">
    <property type="entry name" value="TRANS-ACONITATE 2-METHYLTRANSFERASE-RELATED"/>
    <property type="match status" value="1"/>
</dbReference>
<dbReference type="Gene3D" id="2.20.130.10">
    <property type="entry name" value="CAC2371-like domains"/>
    <property type="match status" value="1"/>
</dbReference>
<dbReference type="EMBL" id="CADCUZ010000025">
    <property type="protein sequence ID" value="CAA9399733.1"/>
    <property type="molecule type" value="Genomic_DNA"/>
</dbReference>
<sequence length="244" mass="27262">MAGWYREDLAYIHDVGHADFALRSAPGILEVLQENGIPDGLVVDLGCGSGLWARELLGAGYRVLGIDISESMIEIAREKAPGAEFRVGSLFEADIPPCEAVTAVSEVLNYLFDPENEERGPDRLFRRVHEALRPGGVFVFDVLGPGRVPPDVKQRSFLEGRDWAVLTETEEDRGRKTLTRRIVSFRRVGEHYRRDDEVHRVRLFEPSEMSAQLRAAGFRVRTARSYGGYPLSKGHAAFVARKPA</sequence>
<keyword evidence="1 3" id="KW-0808">Transferase</keyword>
<evidence type="ECO:0000313" key="3">
    <source>
        <dbReference type="EMBL" id="CAA9399733.1"/>
    </source>
</evidence>
<dbReference type="AlphaFoldDB" id="A0A6J4NZJ2"/>
<accession>A0A6J4NZJ2</accession>
<dbReference type="Pfam" id="PF13649">
    <property type="entry name" value="Methyltransf_25"/>
    <property type="match status" value="1"/>
</dbReference>
<evidence type="ECO:0000259" key="2">
    <source>
        <dbReference type="Pfam" id="PF13649"/>
    </source>
</evidence>
<dbReference type="GO" id="GO:0008168">
    <property type="term" value="F:methyltransferase activity"/>
    <property type="evidence" value="ECO:0007669"/>
    <property type="project" value="UniProtKB-KW"/>
</dbReference>
<dbReference type="SUPFAM" id="SSF53335">
    <property type="entry name" value="S-adenosyl-L-methionine-dependent methyltransferases"/>
    <property type="match status" value="1"/>
</dbReference>
<protein>
    <submittedName>
        <fullName evidence="3">SAM-dependent methyltransferases</fullName>
    </submittedName>
</protein>
<gene>
    <name evidence="3" type="ORF">AVDCRST_MAG55-573</name>
</gene>
<feature type="domain" description="Methyltransferase" evidence="2">
    <location>
        <begin position="42"/>
        <end position="136"/>
    </location>
</feature>
<proteinExistence type="predicted"/>
<dbReference type="GO" id="GO:0032259">
    <property type="term" value="P:methylation"/>
    <property type="evidence" value="ECO:0007669"/>
    <property type="project" value="UniProtKB-KW"/>
</dbReference>
<organism evidence="3">
    <name type="scientific">uncultured Rubrobacteraceae bacterium</name>
    <dbReference type="NCBI Taxonomy" id="349277"/>
    <lineage>
        <taxon>Bacteria</taxon>
        <taxon>Bacillati</taxon>
        <taxon>Actinomycetota</taxon>
        <taxon>Rubrobacteria</taxon>
        <taxon>Rubrobacterales</taxon>
        <taxon>Rubrobacteraceae</taxon>
        <taxon>environmental samples</taxon>
    </lineage>
</organism>
<reference evidence="3" key="1">
    <citation type="submission" date="2020-02" db="EMBL/GenBank/DDBJ databases">
        <authorList>
            <person name="Meier V. D."/>
        </authorList>
    </citation>
    <scope>NUCLEOTIDE SEQUENCE</scope>
    <source>
        <strain evidence="3">AVDCRST_MAG55</strain>
    </source>
</reference>
<dbReference type="CDD" id="cd02440">
    <property type="entry name" value="AdoMet_MTases"/>
    <property type="match status" value="1"/>
</dbReference>
<dbReference type="InterPro" id="IPR041698">
    <property type="entry name" value="Methyltransf_25"/>
</dbReference>